<organism evidence="2 3">
    <name type="scientific">Astrephomene gubernaculifera</name>
    <dbReference type="NCBI Taxonomy" id="47775"/>
    <lineage>
        <taxon>Eukaryota</taxon>
        <taxon>Viridiplantae</taxon>
        <taxon>Chlorophyta</taxon>
        <taxon>core chlorophytes</taxon>
        <taxon>Chlorophyceae</taxon>
        <taxon>CS clade</taxon>
        <taxon>Chlamydomonadales</taxon>
        <taxon>Astrephomenaceae</taxon>
        <taxon>Astrephomene</taxon>
    </lineage>
</organism>
<evidence type="ECO:0000313" key="3">
    <source>
        <dbReference type="Proteomes" id="UP001054857"/>
    </source>
</evidence>
<comment type="caution">
    <text evidence="2">The sequence shown here is derived from an EMBL/GenBank/DDBJ whole genome shotgun (WGS) entry which is preliminary data.</text>
</comment>
<keyword evidence="3" id="KW-1185">Reference proteome</keyword>
<feature type="region of interest" description="Disordered" evidence="1">
    <location>
        <begin position="133"/>
        <end position="314"/>
    </location>
</feature>
<evidence type="ECO:0000313" key="2">
    <source>
        <dbReference type="EMBL" id="GFR43982.1"/>
    </source>
</evidence>
<feature type="non-terminal residue" evidence="2">
    <location>
        <position position="511"/>
    </location>
</feature>
<evidence type="ECO:0000256" key="1">
    <source>
        <dbReference type="SAM" id="MobiDB-lite"/>
    </source>
</evidence>
<feature type="compositionally biased region" description="Low complexity" evidence="1">
    <location>
        <begin position="283"/>
        <end position="313"/>
    </location>
</feature>
<feature type="compositionally biased region" description="Low complexity" evidence="1">
    <location>
        <begin position="252"/>
        <end position="263"/>
    </location>
</feature>
<feature type="compositionally biased region" description="Low complexity" evidence="1">
    <location>
        <begin position="214"/>
        <end position="241"/>
    </location>
</feature>
<feature type="compositionally biased region" description="Pro residues" evidence="1">
    <location>
        <begin position="195"/>
        <end position="207"/>
    </location>
</feature>
<dbReference type="Proteomes" id="UP001054857">
    <property type="component" value="Unassembled WGS sequence"/>
</dbReference>
<sequence>MSAFRFCCFPVRIRRRRCKEETSNRLDRLNAIAYLESNEGRTVDAYGASAESAGRDHSATNGFSDVDAGGLPRRTLSSNCVNDACDNGARPSALSNHQQTPKGAGMLSSLKQLRMKASGASVSDAVAWRDNQAASPSMLPPPNLSRGTSLQGPPFCHSSTSPPEYSSQGCSKVQAASTSGTSKIPSLQARCSAPQPTPTHPLAPPLPNKSRSMATTAAAVAAAPASQLRPATTPAQQQQQHLPRRSPPPVIGASTAAAGSSEAPRGGQPALSVQHQGQARGGPIIPDLRPLRIPSKQQRQQQDAQQKQQQQPQEYSYLTGAAVGTSDAGAGGGNGGAAGCGSHFLTDRWDRWDPPTLLLGSDATKETAMREWAKCGAGDGVDLGAAVGGSGGGDGSAGNVGDAWREAEARRLKIQAAEQAEYDKREEAKVMRYNDAEILDEYDKYDLEIDDAIADCTAAWVDKSGEFAGCCDPVDLGGVNTASDAVQNAAAGLSAAATAAAAAAATPVPKA</sequence>
<accession>A0AAD3DNG4</accession>
<dbReference type="AlphaFoldDB" id="A0AAD3DNG4"/>
<name>A0AAD3DNG4_9CHLO</name>
<feature type="region of interest" description="Disordered" evidence="1">
    <location>
        <begin position="51"/>
        <end position="70"/>
    </location>
</feature>
<proteinExistence type="predicted"/>
<protein>
    <submittedName>
        <fullName evidence="2">Uncharacterized protein</fullName>
    </submittedName>
</protein>
<dbReference type="EMBL" id="BMAR01000006">
    <property type="protein sequence ID" value="GFR43982.1"/>
    <property type="molecule type" value="Genomic_DNA"/>
</dbReference>
<feature type="compositionally biased region" description="Polar residues" evidence="1">
    <location>
        <begin position="145"/>
        <end position="185"/>
    </location>
</feature>
<reference evidence="2 3" key="1">
    <citation type="journal article" date="2021" name="Sci. Rep.">
        <title>Genome sequencing of the multicellular alga Astrephomene provides insights into convergent evolution of germ-soma differentiation.</title>
        <authorList>
            <person name="Yamashita S."/>
            <person name="Yamamoto K."/>
            <person name="Matsuzaki R."/>
            <person name="Suzuki S."/>
            <person name="Yamaguchi H."/>
            <person name="Hirooka S."/>
            <person name="Minakuchi Y."/>
            <person name="Miyagishima S."/>
            <person name="Kawachi M."/>
            <person name="Toyoda A."/>
            <person name="Nozaki H."/>
        </authorList>
    </citation>
    <scope>NUCLEOTIDE SEQUENCE [LARGE SCALE GENOMIC DNA]</scope>
    <source>
        <strain evidence="2 3">NIES-4017</strain>
    </source>
</reference>
<gene>
    <name evidence="2" type="ORF">Agub_g5126</name>
</gene>